<dbReference type="AlphaFoldDB" id="A0A1M6D2C4"/>
<organism evidence="2 3">
    <name type="scientific">Algibacter luteus</name>
    <dbReference type="NCBI Taxonomy" id="1178825"/>
    <lineage>
        <taxon>Bacteria</taxon>
        <taxon>Pseudomonadati</taxon>
        <taxon>Bacteroidota</taxon>
        <taxon>Flavobacteriia</taxon>
        <taxon>Flavobacteriales</taxon>
        <taxon>Flavobacteriaceae</taxon>
        <taxon>Algibacter</taxon>
    </lineage>
</organism>
<accession>A0A1M6D2C4</accession>
<feature type="region of interest" description="Disordered" evidence="1">
    <location>
        <begin position="1"/>
        <end position="35"/>
    </location>
</feature>
<name>A0A1M6D2C4_9FLAO</name>
<dbReference type="EMBL" id="FQYK01000003">
    <property type="protein sequence ID" value="SHI67224.1"/>
    <property type="molecule type" value="Genomic_DNA"/>
</dbReference>
<sequence>MKTSNSIATESKVGTKTKQFSNASSLVWNNKRRFK</sequence>
<keyword evidence="3" id="KW-1185">Reference proteome</keyword>
<evidence type="ECO:0000313" key="3">
    <source>
        <dbReference type="Proteomes" id="UP000184396"/>
    </source>
</evidence>
<protein>
    <submittedName>
        <fullName evidence="2">Uncharacterized protein</fullName>
    </submittedName>
</protein>
<proteinExistence type="predicted"/>
<reference evidence="2 3" key="1">
    <citation type="submission" date="2016-11" db="EMBL/GenBank/DDBJ databases">
        <authorList>
            <person name="Jaros S."/>
            <person name="Januszkiewicz K."/>
            <person name="Wedrychowicz H."/>
        </authorList>
    </citation>
    <scope>NUCLEOTIDE SEQUENCE [LARGE SCALE GENOMIC DNA]</scope>
    <source>
        <strain evidence="2 3">CGMCC 1.12213</strain>
    </source>
</reference>
<evidence type="ECO:0000313" key="2">
    <source>
        <dbReference type="EMBL" id="SHI67224.1"/>
    </source>
</evidence>
<gene>
    <name evidence="2" type="ORF">SAMN05216261_1320</name>
</gene>
<dbReference type="Proteomes" id="UP000184396">
    <property type="component" value="Unassembled WGS sequence"/>
</dbReference>
<evidence type="ECO:0000256" key="1">
    <source>
        <dbReference type="SAM" id="MobiDB-lite"/>
    </source>
</evidence>
<feature type="compositionally biased region" description="Polar residues" evidence="1">
    <location>
        <begin position="1"/>
        <end position="28"/>
    </location>
</feature>